<dbReference type="Pfam" id="PF00384">
    <property type="entry name" value="Molybdopterin"/>
    <property type="match status" value="1"/>
</dbReference>
<keyword evidence="6" id="KW-0001">2Fe-2S</keyword>
<evidence type="ECO:0000313" key="18">
    <source>
        <dbReference type="EMBL" id="OIK20444.1"/>
    </source>
</evidence>
<dbReference type="Gene3D" id="2.40.40.20">
    <property type="match status" value="1"/>
</dbReference>
<dbReference type="NCBIfam" id="TIGR01591">
    <property type="entry name" value="Fdh-alpha"/>
    <property type="match status" value="1"/>
</dbReference>
<dbReference type="CDD" id="cd02753">
    <property type="entry name" value="MopB_Formate-Dh-H"/>
    <property type="match status" value="1"/>
</dbReference>
<dbReference type="GO" id="GO:0022904">
    <property type="term" value="P:respiratory electron transport chain"/>
    <property type="evidence" value="ECO:0007669"/>
    <property type="project" value="TreeGrafter"/>
</dbReference>
<evidence type="ECO:0000256" key="1">
    <source>
        <dbReference type="ARBA" id="ARBA00001942"/>
    </source>
</evidence>
<dbReference type="SMART" id="SM00929">
    <property type="entry name" value="NADH-G_4Fe-4S_3"/>
    <property type="match status" value="1"/>
</dbReference>
<dbReference type="GO" id="GO:0016020">
    <property type="term" value="C:membrane"/>
    <property type="evidence" value="ECO:0007669"/>
    <property type="project" value="TreeGrafter"/>
</dbReference>
<dbReference type="PROSITE" id="PS51669">
    <property type="entry name" value="4FE4S_MOW_BIS_MGD"/>
    <property type="match status" value="1"/>
</dbReference>
<evidence type="ECO:0000256" key="7">
    <source>
        <dbReference type="ARBA" id="ARBA00022723"/>
    </source>
</evidence>
<feature type="domain" description="4Fe-4S ferredoxin-type" evidence="15">
    <location>
        <begin position="146"/>
        <end position="173"/>
    </location>
</feature>
<dbReference type="CDD" id="cd00207">
    <property type="entry name" value="fer2"/>
    <property type="match status" value="1"/>
</dbReference>
<keyword evidence="4" id="KW-0004">4Fe-4S</keyword>
<dbReference type="SUPFAM" id="SSF54292">
    <property type="entry name" value="2Fe-2S ferredoxin-like"/>
    <property type="match status" value="1"/>
</dbReference>
<comment type="cofactor">
    <cofactor evidence="1">
        <name>Mo-bis(molybdopterin guanine dinucleotide)</name>
        <dbReference type="ChEBI" id="CHEBI:60539"/>
    </cofactor>
</comment>
<evidence type="ECO:0000256" key="9">
    <source>
        <dbReference type="ARBA" id="ARBA00023002"/>
    </source>
</evidence>
<dbReference type="InterPro" id="IPR006963">
    <property type="entry name" value="Mopterin_OxRdtase_4Fe-4S_dom"/>
</dbReference>
<evidence type="ECO:0000256" key="8">
    <source>
        <dbReference type="ARBA" id="ARBA00022737"/>
    </source>
</evidence>
<dbReference type="GO" id="GO:0043546">
    <property type="term" value="F:molybdopterin cofactor binding"/>
    <property type="evidence" value="ECO:0007669"/>
    <property type="project" value="InterPro"/>
</dbReference>
<dbReference type="FunFam" id="2.20.25.90:FF:000001">
    <property type="entry name" value="Formate dehydrogenase subunit alpha"/>
    <property type="match status" value="1"/>
</dbReference>
<dbReference type="InterPro" id="IPR001041">
    <property type="entry name" value="2Fe-2S_ferredoxin-type"/>
</dbReference>
<keyword evidence="10" id="KW-0408">Iron</keyword>
<dbReference type="InterPro" id="IPR006656">
    <property type="entry name" value="Mopterin_OxRdtase"/>
</dbReference>
<keyword evidence="7" id="KW-0479">Metal-binding</keyword>
<feature type="domain" description="4Fe-4S His(Cys)3-ligated-type" evidence="17">
    <location>
        <begin position="83"/>
        <end position="123"/>
    </location>
</feature>
<dbReference type="InterPro" id="IPR019574">
    <property type="entry name" value="NADH_UbQ_OxRdtase_Gsu_4Fe4S-bd"/>
</dbReference>
<dbReference type="FunFam" id="3.30.70.20:FF:000032">
    <property type="entry name" value="Formate dehydrogenase, alpha subunit"/>
    <property type="match status" value="1"/>
</dbReference>
<dbReference type="Pfam" id="PF12838">
    <property type="entry name" value="Fer4_7"/>
    <property type="match status" value="1"/>
</dbReference>
<evidence type="ECO:0000259" key="16">
    <source>
        <dbReference type="PROSITE" id="PS51669"/>
    </source>
</evidence>
<dbReference type="SUPFAM" id="SSF53706">
    <property type="entry name" value="Formate dehydrogenase/DMSO reductase, domains 1-3"/>
    <property type="match status" value="1"/>
</dbReference>
<evidence type="ECO:0000259" key="14">
    <source>
        <dbReference type="PROSITE" id="PS51085"/>
    </source>
</evidence>
<dbReference type="PROSITE" id="PS51085">
    <property type="entry name" value="2FE2S_FER_2"/>
    <property type="match status" value="1"/>
</dbReference>
<feature type="domain" description="2Fe-2S ferredoxin-type" evidence="14">
    <location>
        <begin position="7"/>
        <end position="83"/>
    </location>
</feature>
<dbReference type="GO" id="GO:0015942">
    <property type="term" value="P:formate metabolic process"/>
    <property type="evidence" value="ECO:0007669"/>
    <property type="project" value="InterPro"/>
</dbReference>
<dbReference type="InterPro" id="IPR036010">
    <property type="entry name" value="2Fe-2S_ferredoxin-like_sf"/>
</dbReference>
<organism evidence="18 19">
    <name type="scientific">Bacillus amyloliquefaciens</name>
    <name type="common">Bacillus velezensis</name>
    <dbReference type="NCBI Taxonomy" id="1390"/>
    <lineage>
        <taxon>Bacteria</taxon>
        <taxon>Bacillati</taxon>
        <taxon>Bacillota</taxon>
        <taxon>Bacilli</taxon>
        <taxon>Bacillales</taxon>
        <taxon>Bacillaceae</taxon>
        <taxon>Bacillus</taxon>
        <taxon>Bacillus amyloliquefaciens group</taxon>
    </lineage>
</organism>
<gene>
    <name evidence="18" type="ORF">BKP66_12515</name>
</gene>
<evidence type="ECO:0000256" key="10">
    <source>
        <dbReference type="ARBA" id="ARBA00023004"/>
    </source>
</evidence>
<dbReference type="PROSITE" id="PS51379">
    <property type="entry name" value="4FE4S_FER_2"/>
    <property type="match status" value="2"/>
</dbReference>
<comment type="cofactor">
    <cofactor evidence="2">
        <name>[4Fe-4S] cluster</name>
        <dbReference type="ChEBI" id="CHEBI:49883"/>
    </cofactor>
</comment>
<dbReference type="Gene3D" id="3.10.20.740">
    <property type="match status" value="1"/>
</dbReference>
<dbReference type="AlphaFoldDB" id="A0AAP7N786"/>
<evidence type="ECO:0000256" key="13">
    <source>
        <dbReference type="SAM" id="MobiDB-lite"/>
    </source>
</evidence>
<dbReference type="FunFam" id="3.10.20.740:FF:000003">
    <property type="entry name" value="Formate dehydrogenase subunit alpha"/>
    <property type="match status" value="1"/>
</dbReference>
<dbReference type="PIRSF" id="PIRSF036643">
    <property type="entry name" value="FDH_alpha"/>
    <property type="match status" value="1"/>
</dbReference>
<evidence type="ECO:0000256" key="4">
    <source>
        <dbReference type="ARBA" id="ARBA00022485"/>
    </source>
</evidence>
<dbReference type="Pfam" id="PF01568">
    <property type="entry name" value="Molydop_binding"/>
    <property type="match status" value="1"/>
</dbReference>
<comment type="cofactor">
    <cofactor evidence="12">
        <name>[2Fe-2S] cluster</name>
        <dbReference type="ChEBI" id="CHEBI:190135"/>
    </cofactor>
</comment>
<dbReference type="Gene3D" id="2.20.25.90">
    <property type="entry name" value="ADC-like domains"/>
    <property type="match status" value="1"/>
</dbReference>
<evidence type="ECO:0000256" key="11">
    <source>
        <dbReference type="ARBA" id="ARBA00023014"/>
    </source>
</evidence>
<protein>
    <submittedName>
        <fullName evidence="18">Formate dehydrogenase subunit alpha</fullName>
    </submittedName>
</protein>
<comment type="similarity">
    <text evidence="3">In the C-terminal section; belongs to the prokaryotic molybdopterin-containing oxidoreductase family.</text>
</comment>
<feature type="domain" description="4Fe-4S Mo/W bis-MGD-type" evidence="16">
    <location>
        <begin position="265"/>
        <end position="321"/>
    </location>
</feature>
<keyword evidence="9" id="KW-0560">Oxidoreductase</keyword>
<dbReference type="SUPFAM" id="SSF50692">
    <property type="entry name" value="ADC-like"/>
    <property type="match status" value="1"/>
</dbReference>
<keyword evidence="5" id="KW-0500">Molybdenum</keyword>
<dbReference type="PANTHER" id="PTHR43105:SF14">
    <property type="entry name" value="FORMATE DEHYDROGENASE H"/>
    <property type="match status" value="1"/>
</dbReference>
<feature type="region of interest" description="Disordered" evidence="13">
    <location>
        <begin position="944"/>
        <end position="982"/>
    </location>
</feature>
<dbReference type="Pfam" id="PF10588">
    <property type="entry name" value="NADH-G_4Fe-4S_3"/>
    <property type="match status" value="1"/>
</dbReference>
<dbReference type="Gene3D" id="3.40.228.10">
    <property type="entry name" value="Dimethylsulfoxide Reductase, domain 2"/>
    <property type="match status" value="1"/>
</dbReference>
<dbReference type="Gene3D" id="3.30.70.20">
    <property type="match status" value="1"/>
</dbReference>
<dbReference type="InterPro" id="IPR017900">
    <property type="entry name" value="4Fe4S_Fe_S_CS"/>
</dbReference>
<dbReference type="SUPFAM" id="SSF54862">
    <property type="entry name" value="4Fe-4S ferredoxins"/>
    <property type="match status" value="1"/>
</dbReference>
<dbReference type="Pfam" id="PF04879">
    <property type="entry name" value="Molybdop_Fe4S4"/>
    <property type="match status" value="1"/>
</dbReference>
<dbReference type="EMBL" id="MOEA01000003">
    <property type="protein sequence ID" value="OIK20444.1"/>
    <property type="molecule type" value="Genomic_DNA"/>
</dbReference>
<evidence type="ECO:0000256" key="3">
    <source>
        <dbReference type="ARBA" id="ARBA00007023"/>
    </source>
</evidence>
<dbReference type="GO" id="GO:0008863">
    <property type="term" value="F:formate dehydrogenase (NAD+) activity"/>
    <property type="evidence" value="ECO:0007669"/>
    <property type="project" value="InterPro"/>
</dbReference>
<sequence>MEVTDVQSIRVKIDGTEYEAPEGTKILDILNQNGIEIPQICHVPEVDPIQTCDTCIVEVNGKLQRSCSTAAENGMSISLTSGRVKEAQTEAMDRLLENHLLYCTVCDNNNGNCTLHNTAEMMGIEHQKYPYTPKDDSKCAVDMSHPFYRYDPNQCIACGQCVEVCQNLQVNETLSIDWERDRPRVIWDEGVAINESSCVSCGQCVTVCPCNALMEKSMLGQAGFMTGIKEDVMEPMIDLVKNVEPDYTSIFAVSEVEAAMRDKRTRKTKTVCTFCGVGCSFEVWTKGRDILKIQPVSDAPVNAISTCVKGKFGWDFVNSEERITKPLIRKNGAFVESSWEEALDLVASRLGSIKAEYGNGSVGFISSSKITNEDNYVIQKLARQVFETNNVDNCSRYCQSPATDGLFRTVGMGGDAGTIKDIAKAGLVLIVGANPAEGHPVLATRVKRAHKLHGQKLIVADLRRNEMAERSDLFISPKQGTDQVWLMAVTKYMIDQGWHDQAFIDENVNYFDDYKETLKKYTLEYAEQITGLSQDTIIRIAEMIRDADGTCVLWGMGVTQNTGGSDTSAAISNLLLATGNYRRPGAGAYPLRGHNNVQGACDMGTLPGWLPGYQHITDDAARAKFEKAYGVEIDGKPGLDNIEMLHAIEEGNMKAMYLVGEDMALVDSNANHVHDILSSLDFFVVQDIFLSRTAQYADVILPAVPSLEKDGTFTNTERRVQRLYQALPTLGDAKPDWWIIQEVANRLGADWNYTHPSDIFSEMASLSPLFGKASYDVLSGWNSFLWGSFTGESTPLLYEDGFNFPDKKARFALSDWVEPAVFPEEYDLHINNGRMLEHFHEGNMTNKSKGIQSKVPDVFVEVSPELAAERGICDGTMIRLVSPFGAVKLNALVTDRVRANELYLPMNSTDKDSAINFLTGPAYDSRTHTPAYKQTKVRMEVLGSCDTPPLPKTNPRNKKRHPQNGVEAQRKWNRPGYVHLTD</sequence>
<dbReference type="GO" id="GO:0003954">
    <property type="term" value="F:NADH dehydrogenase activity"/>
    <property type="evidence" value="ECO:0007669"/>
    <property type="project" value="TreeGrafter"/>
</dbReference>
<reference evidence="18 19" key="1">
    <citation type="submission" date="2016-10" db="EMBL/GenBank/DDBJ databases">
        <authorList>
            <person name="Marach S."/>
            <person name="Prathuangwong S."/>
            <person name="Takikawa Y."/>
            <person name="Dohra H."/>
        </authorList>
    </citation>
    <scope>NUCLEOTIDE SEQUENCE [LARGE SCALE GENOMIC DNA]</scope>
    <source>
        <strain evidence="18 19">K2</strain>
    </source>
</reference>
<dbReference type="Gene3D" id="3.40.50.740">
    <property type="match status" value="1"/>
</dbReference>
<dbReference type="FunFam" id="3.40.228.10:FF:000002">
    <property type="entry name" value="Formate dehydrogenase subunit alpha"/>
    <property type="match status" value="1"/>
</dbReference>
<dbReference type="InterPro" id="IPR009010">
    <property type="entry name" value="Asp_de-COase-like_dom_sf"/>
</dbReference>
<dbReference type="InterPro" id="IPR050123">
    <property type="entry name" value="Prok_molybdopt-oxidoreductase"/>
</dbReference>
<comment type="caution">
    <text evidence="18">The sequence shown here is derived from an EMBL/GenBank/DDBJ whole genome shotgun (WGS) entry which is preliminary data.</text>
</comment>
<dbReference type="CDD" id="cd02792">
    <property type="entry name" value="MopB_CT_Formate-Dh-Na-like"/>
    <property type="match status" value="1"/>
</dbReference>
<evidence type="ECO:0000259" key="17">
    <source>
        <dbReference type="PROSITE" id="PS51839"/>
    </source>
</evidence>
<accession>A0AAP7N786</accession>
<dbReference type="InterPro" id="IPR017896">
    <property type="entry name" value="4Fe4S_Fe-S-bd"/>
</dbReference>
<keyword evidence="8" id="KW-0677">Repeat</keyword>
<dbReference type="InterPro" id="IPR006657">
    <property type="entry name" value="MoPterin_dinucl-bd_dom"/>
</dbReference>
<dbReference type="FunFam" id="2.40.40.20:FF:000005">
    <property type="entry name" value="Periplasmic nitrate reductase"/>
    <property type="match status" value="1"/>
</dbReference>
<feature type="domain" description="4Fe-4S ferredoxin-type" evidence="15">
    <location>
        <begin position="189"/>
        <end position="218"/>
    </location>
</feature>
<dbReference type="InterPro" id="IPR006478">
    <property type="entry name" value="Formate_DH_asu"/>
</dbReference>
<dbReference type="GO" id="GO:0046872">
    <property type="term" value="F:metal ion binding"/>
    <property type="evidence" value="ECO:0007669"/>
    <property type="project" value="UniProtKB-KW"/>
</dbReference>
<dbReference type="SMART" id="SM00926">
    <property type="entry name" value="Molybdop_Fe4S4"/>
    <property type="match status" value="1"/>
</dbReference>
<name>A0AAP7N786_BACAM</name>
<dbReference type="PANTHER" id="PTHR43105">
    <property type="entry name" value="RESPIRATORY NITRATE REDUCTASE"/>
    <property type="match status" value="1"/>
</dbReference>
<evidence type="ECO:0000256" key="12">
    <source>
        <dbReference type="ARBA" id="ARBA00034078"/>
    </source>
</evidence>
<dbReference type="Pfam" id="PF13510">
    <property type="entry name" value="Fer2_4"/>
    <property type="match status" value="1"/>
</dbReference>
<proteinExistence type="inferred from homology"/>
<dbReference type="PROSITE" id="PS51839">
    <property type="entry name" value="4FE4S_HC3"/>
    <property type="match status" value="1"/>
</dbReference>
<evidence type="ECO:0000256" key="5">
    <source>
        <dbReference type="ARBA" id="ARBA00022505"/>
    </source>
</evidence>
<dbReference type="GO" id="GO:0051539">
    <property type="term" value="F:4 iron, 4 sulfur cluster binding"/>
    <property type="evidence" value="ECO:0007669"/>
    <property type="project" value="UniProtKB-KW"/>
</dbReference>
<evidence type="ECO:0000313" key="19">
    <source>
        <dbReference type="Proteomes" id="UP000180036"/>
    </source>
</evidence>
<dbReference type="PROSITE" id="PS00198">
    <property type="entry name" value="4FE4S_FER_1"/>
    <property type="match status" value="1"/>
</dbReference>
<evidence type="ECO:0000256" key="2">
    <source>
        <dbReference type="ARBA" id="ARBA00001966"/>
    </source>
</evidence>
<keyword evidence="11" id="KW-0411">Iron-sulfur</keyword>
<dbReference type="Proteomes" id="UP000180036">
    <property type="component" value="Unassembled WGS sequence"/>
</dbReference>
<dbReference type="GO" id="GO:0051537">
    <property type="term" value="F:2 iron, 2 sulfur cluster binding"/>
    <property type="evidence" value="ECO:0007669"/>
    <property type="project" value="UniProtKB-KW"/>
</dbReference>
<dbReference type="InterPro" id="IPR041924">
    <property type="entry name" value="Formate_Dh-H_N"/>
</dbReference>
<evidence type="ECO:0000259" key="15">
    <source>
        <dbReference type="PROSITE" id="PS51379"/>
    </source>
</evidence>
<evidence type="ECO:0000256" key="6">
    <source>
        <dbReference type="ARBA" id="ARBA00022714"/>
    </source>
</evidence>